<dbReference type="AlphaFoldDB" id="N6TDH5"/>
<dbReference type="CDD" id="cd01087">
    <property type="entry name" value="Prolidase"/>
    <property type="match status" value="1"/>
</dbReference>
<evidence type="ECO:0000256" key="13">
    <source>
        <dbReference type="ARBA" id="ARBA00044284"/>
    </source>
</evidence>
<evidence type="ECO:0000313" key="16">
    <source>
        <dbReference type="EMBL" id="ENN75793.1"/>
    </source>
</evidence>
<evidence type="ECO:0000256" key="8">
    <source>
        <dbReference type="ARBA" id="ARBA00023211"/>
    </source>
</evidence>
<keyword evidence="4" id="KW-0479">Metal-binding</keyword>
<dbReference type="SUPFAM" id="SSF55920">
    <property type="entry name" value="Creatinase/aminopeptidase"/>
    <property type="match status" value="1"/>
</dbReference>
<dbReference type="SUPFAM" id="SSF53092">
    <property type="entry name" value="Creatinase/prolidase N-terminal domain"/>
    <property type="match status" value="1"/>
</dbReference>
<dbReference type="InterPro" id="IPR001131">
    <property type="entry name" value="Peptidase_M24B_aminopep-P_CS"/>
</dbReference>
<keyword evidence="8" id="KW-0464">Manganese</keyword>
<dbReference type="InterPro" id="IPR000994">
    <property type="entry name" value="Pept_M24"/>
</dbReference>
<dbReference type="GO" id="GO:0030145">
    <property type="term" value="F:manganese ion binding"/>
    <property type="evidence" value="ECO:0007669"/>
    <property type="project" value="InterPro"/>
</dbReference>
<evidence type="ECO:0000256" key="6">
    <source>
        <dbReference type="ARBA" id="ARBA00022997"/>
    </source>
</evidence>
<evidence type="ECO:0000256" key="1">
    <source>
        <dbReference type="ARBA" id="ARBA00001936"/>
    </source>
</evidence>
<dbReference type="EMBL" id="KB741002">
    <property type="protein sequence ID" value="ENN75793.1"/>
    <property type="molecule type" value="Genomic_DNA"/>
</dbReference>
<evidence type="ECO:0000256" key="14">
    <source>
        <dbReference type="ARBA" id="ARBA00044351"/>
    </source>
</evidence>
<dbReference type="PANTHER" id="PTHR48480">
    <property type="match status" value="1"/>
</dbReference>
<dbReference type="Pfam" id="PF14687">
    <property type="entry name" value="DUF4460"/>
    <property type="match status" value="1"/>
</dbReference>
<dbReference type="InterPro" id="IPR028031">
    <property type="entry name" value="DUF4460"/>
</dbReference>
<comment type="catalytic activity">
    <reaction evidence="15">
        <text>Xaa-L-Pro dipeptide + H2O = an L-alpha-amino acid + L-proline</text>
        <dbReference type="Rhea" id="RHEA:76407"/>
        <dbReference type="ChEBI" id="CHEBI:15377"/>
        <dbReference type="ChEBI" id="CHEBI:59869"/>
        <dbReference type="ChEBI" id="CHEBI:60039"/>
        <dbReference type="ChEBI" id="CHEBI:195196"/>
        <dbReference type="EC" id="3.4.13.9"/>
    </reaction>
</comment>
<evidence type="ECO:0000256" key="11">
    <source>
        <dbReference type="ARBA" id="ARBA00044141"/>
    </source>
</evidence>
<comment type="similarity">
    <text evidence="9">Belongs to the peptidase M24B family. Eukaryotic-type prolidase subfamily.</text>
</comment>
<reference evidence="16" key="1">
    <citation type="journal article" date="2013" name="Genome Biol.">
        <title>Draft genome of the mountain pine beetle, Dendroctonus ponderosae Hopkins, a major forest pest.</title>
        <authorList>
            <person name="Keeling C.I."/>
            <person name="Yuen M.M."/>
            <person name="Liao N.Y."/>
            <person name="Docking T.R."/>
            <person name="Chan S.K."/>
            <person name="Taylor G.A."/>
            <person name="Palmquist D.L."/>
            <person name="Jackman S.D."/>
            <person name="Nguyen A."/>
            <person name="Li M."/>
            <person name="Henderson H."/>
            <person name="Janes J.K."/>
            <person name="Zhao Y."/>
            <person name="Pandoh P."/>
            <person name="Moore R."/>
            <person name="Sperling F.A."/>
            <person name="Huber D.P."/>
            <person name="Birol I."/>
            <person name="Jones S.J."/>
            <person name="Bohlmann J."/>
        </authorList>
    </citation>
    <scope>NUCLEOTIDE SEQUENCE</scope>
</reference>
<comment type="subunit">
    <text evidence="2">Homodimer.</text>
</comment>
<dbReference type="OrthoDB" id="4238at2759"/>
<dbReference type="PROSITE" id="PS00491">
    <property type="entry name" value="PROLINE_PEPTIDASE"/>
    <property type="match status" value="1"/>
</dbReference>
<evidence type="ECO:0000256" key="5">
    <source>
        <dbReference type="ARBA" id="ARBA00022801"/>
    </source>
</evidence>
<proteinExistence type="inferred from homology"/>
<evidence type="ECO:0000256" key="3">
    <source>
        <dbReference type="ARBA" id="ARBA00022670"/>
    </source>
</evidence>
<dbReference type="Pfam" id="PF14688">
    <property type="entry name" value="DUF4461"/>
    <property type="match status" value="1"/>
</dbReference>
<dbReference type="EC" id="3.4.13.9" evidence="10"/>
<evidence type="ECO:0000256" key="12">
    <source>
        <dbReference type="ARBA" id="ARBA00044252"/>
    </source>
</evidence>
<keyword evidence="5" id="KW-0378">Hydrolase</keyword>
<sequence length="974" mass="110262">MLRKRNLFVVKQHLAVLIRSLTSTEVSTALRPFYFSVHPDLFGQHPKERAINETSLQQLSSVLQSLQTAKYLPPVTLPFYIKNRNNQHEAARLIKIYLKGRDLASAIVNILKACDLPTNHVQQYIKAEPQRATGFQTENIRQDGNEWIRVKYQNEYDFTKLNKNHPLYATFVMQQKMKEARGALRDGAHVGNIKALFRLKQWLELHFEDALAKATSGSASKEEIQRLKVEMIEKSKLKDIRWECGWNSQHFRGCLLSLKSLMEQHPQHMRQLEDQILVFSYFTGISLDGHLMLFSGEVRHNWLDFIKNIRKHKLALGRVPFYEKSLSHVLRNIKVSRRKFMPDMKVSEYEINLKQLTTAVSDYFGRNSLPKNWPNSMDHYEIVVESEAGPMMVSPTGQFIVPSSIPGPLLINFISTNFDDANERIDHYKKDKVMEKSLHRRCMEELHLAALLKDDNITPELMIQFCQKLVDHKTDLESVIKGEGAVLSMGPHTLPVPTALFALNRQRLADALKKTAPDSVVLLQGGEEVSFYDTDTTYNVFRQESYFMWAFGVTEAGCFGAVDVKTGESYLFIPRLPEEYAVWMGPLPKTNDYAKKYDIKKVFYVDELEVELGRLQRAKILTLKGVNSDSGLTAKPATFEGIEKFSVDDEALFPVIASLRVCKTELEIRVIKYVVAVSSYAHRQVMKQIRPGNYEYQGESQFLNACYEKGGCRHVSYTCICGSGPNGAILHYGHAGAPNDSPIKNGDMCLFDMGANYFGYAADITCSFPANGKFTADQKLIYEAVLRATLAVHSAAKPGVSWVDMHVLANRVVLEDLKKGGLLKGSVDEMLEAGLSAVFQPHGLGHLLGLDVHDVGGYLPGQPQRPQQVGVNKLRTARVLEKGMVLTVEPGCYFIDPLLDKALADPALKKFLVPEAIERFRNFGGVRIEDDVLITEHGVEDLTKVPRTVQDIEGWMDGRLDESQFRDSERLFVF</sequence>
<keyword evidence="3" id="KW-0645">Protease</keyword>
<dbReference type="Pfam" id="PF00557">
    <property type="entry name" value="Peptidase_M24"/>
    <property type="match status" value="1"/>
</dbReference>
<evidence type="ECO:0000256" key="2">
    <source>
        <dbReference type="ARBA" id="ARBA00011738"/>
    </source>
</evidence>
<evidence type="ECO:0000256" key="10">
    <source>
        <dbReference type="ARBA" id="ARBA00044051"/>
    </source>
</evidence>
<organism evidence="16">
    <name type="scientific">Dendroctonus ponderosae</name>
    <name type="common">Mountain pine beetle</name>
    <dbReference type="NCBI Taxonomy" id="77166"/>
    <lineage>
        <taxon>Eukaryota</taxon>
        <taxon>Metazoa</taxon>
        <taxon>Ecdysozoa</taxon>
        <taxon>Arthropoda</taxon>
        <taxon>Hexapoda</taxon>
        <taxon>Insecta</taxon>
        <taxon>Pterygota</taxon>
        <taxon>Neoptera</taxon>
        <taxon>Endopterygota</taxon>
        <taxon>Coleoptera</taxon>
        <taxon>Polyphaga</taxon>
        <taxon>Cucujiformia</taxon>
        <taxon>Curculionidae</taxon>
        <taxon>Scolytinae</taxon>
        <taxon>Dendroctonus</taxon>
    </lineage>
</organism>
<dbReference type="Gene3D" id="3.40.350.10">
    <property type="entry name" value="Creatinase/prolidase N-terminal domain"/>
    <property type="match status" value="1"/>
</dbReference>
<comment type="cofactor">
    <cofactor evidence="1">
        <name>Mn(2+)</name>
        <dbReference type="ChEBI" id="CHEBI:29035"/>
    </cofactor>
</comment>
<evidence type="ECO:0000256" key="9">
    <source>
        <dbReference type="ARBA" id="ARBA00043990"/>
    </source>
</evidence>
<evidence type="ECO:0000256" key="15">
    <source>
        <dbReference type="ARBA" id="ARBA00048994"/>
    </source>
</evidence>
<protein>
    <recommendedName>
        <fullName evidence="11">Xaa-Pro dipeptidase</fullName>
        <ecNumber evidence="10">3.4.13.9</ecNumber>
    </recommendedName>
    <alternativeName>
        <fullName evidence="14">Imidodipeptidase</fullName>
    </alternativeName>
    <alternativeName>
        <fullName evidence="12">Peptidase D</fullName>
    </alternativeName>
    <alternativeName>
        <fullName evidence="13">Proline dipeptidase</fullName>
    </alternativeName>
</protein>
<dbReference type="SMART" id="SM01011">
    <property type="entry name" value="AMP_N"/>
    <property type="match status" value="1"/>
</dbReference>
<dbReference type="InterPro" id="IPR029149">
    <property type="entry name" value="Creatin/AminoP/Spt16_N"/>
</dbReference>
<dbReference type="Gene3D" id="3.90.230.10">
    <property type="entry name" value="Creatinase/methionine aminopeptidase superfamily"/>
    <property type="match status" value="1"/>
</dbReference>
<dbReference type="InterPro" id="IPR052433">
    <property type="entry name" value="X-Pro_dipept-like"/>
</dbReference>
<dbReference type="InterPro" id="IPR027989">
    <property type="entry name" value="DUF4461"/>
</dbReference>
<gene>
    <name evidence="16" type="ORF">YQE_07750</name>
</gene>
<keyword evidence="6" id="KW-0224">Dipeptidase</keyword>
<dbReference type="HOGENOM" id="CLU_304881_0_0_1"/>
<dbReference type="FunFam" id="3.90.230.10:FF:000002">
    <property type="entry name" value="Xaa-Pro aminopeptidase 3"/>
    <property type="match status" value="1"/>
</dbReference>
<dbReference type="InterPro" id="IPR036005">
    <property type="entry name" value="Creatinase/aminopeptidase-like"/>
</dbReference>
<dbReference type="GO" id="GO:0006508">
    <property type="term" value="P:proteolysis"/>
    <property type="evidence" value="ECO:0007669"/>
    <property type="project" value="UniProtKB-KW"/>
</dbReference>
<dbReference type="GO" id="GO:0070006">
    <property type="term" value="F:metalloaminopeptidase activity"/>
    <property type="evidence" value="ECO:0007669"/>
    <property type="project" value="InterPro"/>
</dbReference>
<dbReference type="InterPro" id="IPR007865">
    <property type="entry name" value="Aminopep_P_N"/>
</dbReference>
<evidence type="ECO:0000256" key="4">
    <source>
        <dbReference type="ARBA" id="ARBA00022723"/>
    </source>
</evidence>
<dbReference type="Pfam" id="PF05195">
    <property type="entry name" value="AMP_N"/>
    <property type="match status" value="1"/>
</dbReference>
<evidence type="ECO:0000256" key="7">
    <source>
        <dbReference type="ARBA" id="ARBA00023049"/>
    </source>
</evidence>
<dbReference type="GO" id="GO:0102009">
    <property type="term" value="F:proline dipeptidase activity"/>
    <property type="evidence" value="ECO:0007669"/>
    <property type="project" value="UniProtKB-EC"/>
</dbReference>
<accession>N6TDH5</accession>
<keyword evidence="7" id="KW-0482">Metalloprotease</keyword>
<feature type="non-terminal residue" evidence="16">
    <location>
        <position position="1"/>
    </location>
</feature>
<dbReference type="PANTHER" id="PTHR48480:SF2">
    <property type="entry name" value="PEPTIDASE D"/>
    <property type="match status" value="1"/>
</dbReference>
<name>N6TDH5_DENPD</name>